<dbReference type="Proteomes" id="UP000520770">
    <property type="component" value="Unassembled WGS sequence"/>
</dbReference>
<dbReference type="AlphaFoldDB" id="A0A7W6SC39"/>
<dbReference type="EMBL" id="JACIGY010000006">
    <property type="protein sequence ID" value="MBB4413601.1"/>
    <property type="molecule type" value="Genomic_DNA"/>
</dbReference>
<keyword evidence="4 6" id="KW-1133">Transmembrane helix</keyword>
<feature type="transmembrane region" description="Helical" evidence="6">
    <location>
        <begin position="12"/>
        <end position="35"/>
    </location>
</feature>
<dbReference type="SUPFAM" id="SSF161111">
    <property type="entry name" value="Cation efflux protein transmembrane domain-like"/>
    <property type="match status" value="1"/>
</dbReference>
<evidence type="ECO:0000313" key="12">
    <source>
        <dbReference type="Proteomes" id="UP000524535"/>
    </source>
</evidence>
<evidence type="ECO:0000313" key="8">
    <source>
        <dbReference type="EMBL" id="MBB4350367.1"/>
    </source>
</evidence>
<name>A0A7W6SC39_9HYPH</name>
<feature type="domain" description="Cation efflux protein transmembrane" evidence="7">
    <location>
        <begin position="8"/>
        <end position="216"/>
    </location>
</feature>
<dbReference type="RefSeq" id="WP_343062577.1">
    <property type="nucleotide sequence ID" value="NZ_JACIGW010000005.1"/>
</dbReference>
<evidence type="ECO:0000313" key="11">
    <source>
        <dbReference type="Proteomes" id="UP000520770"/>
    </source>
</evidence>
<dbReference type="GO" id="GO:0015086">
    <property type="term" value="F:cadmium ion transmembrane transporter activity"/>
    <property type="evidence" value="ECO:0007669"/>
    <property type="project" value="TreeGrafter"/>
</dbReference>
<feature type="transmembrane region" description="Helical" evidence="6">
    <location>
        <begin position="116"/>
        <end position="136"/>
    </location>
</feature>
<evidence type="ECO:0000313" key="13">
    <source>
        <dbReference type="Proteomes" id="UP000576087"/>
    </source>
</evidence>
<keyword evidence="3 6" id="KW-0812">Transmembrane</keyword>
<evidence type="ECO:0000256" key="3">
    <source>
        <dbReference type="ARBA" id="ARBA00022692"/>
    </source>
</evidence>
<evidence type="ECO:0000256" key="5">
    <source>
        <dbReference type="ARBA" id="ARBA00023136"/>
    </source>
</evidence>
<dbReference type="PANTHER" id="PTHR43840:SF15">
    <property type="entry name" value="MITOCHONDRIAL METAL TRANSPORTER 1-RELATED"/>
    <property type="match status" value="1"/>
</dbReference>
<keyword evidence="12" id="KW-1185">Reference proteome</keyword>
<feature type="transmembrane region" description="Helical" evidence="6">
    <location>
        <begin position="41"/>
        <end position="61"/>
    </location>
</feature>
<dbReference type="EMBL" id="JACIHM010000006">
    <property type="protein sequence ID" value="MBB4448234.1"/>
    <property type="molecule type" value="Genomic_DNA"/>
</dbReference>
<evidence type="ECO:0000259" key="7">
    <source>
        <dbReference type="Pfam" id="PF01545"/>
    </source>
</evidence>
<dbReference type="Gene3D" id="1.20.1510.10">
    <property type="entry name" value="Cation efflux protein transmembrane domain"/>
    <property type="match status" value="1"/>
</dbReference>
<evidence type="ECO:0000256" key="4">
    <source>
        <dbReference type="ARBA" id="ARBA00022989"/>
    </source>
</evidence>
<evidence type="ECO:0000313" key="10">
    <source>
        <dbReference type="EMBL" id="MBB4448234.1"/>
    </source>
</evidence>
<dbReference type="InterPro" id="IPR050291">
    <property type="entry name" value="CDF_Transporter"/>
</dbReference>
<dbReference type="GO" id="GO:0015341">
    <property type="term" value="F:zinc efflux antiporter activity"/>
    <property type="evidence" value="ECO:0007669"/>
    <property type="project" value="TreeGrafter"/>
</dbReference>
<comment type="caution">
    <text evidence="8">The sequence shown here is derived from an EMBL/GenBank/DDBJ whole genome shotgun (WGS) entry which is preliminary data.</text>
</comment>
<dbReference type="Proteomes" id="UP000524535">
    <property type="component" value="Unassembled WGS sequence"/>
</dbReference>
<evidence type="ECO:0000256" key="2">
    <source>
        <dbReference type="ARBA" id="ARBA00022448"/>
    </source>
</evidence>
<reference evidence="11 12" key="1">
    <citation type="submission" date="2020-08" db="EMBL/GenBank/DDBJ databases">
        <title>Genomic Encyclopedia of Type Strains, Phase IV (KMG-V): Genome sequencing to study the core and pangenomes of soil and plant-associated prokaryotes.</title>
        <authorList>
            <person name="Whitman W."/>
        </authorList>
    </citation>
    <scope>NUCLEOTIDE SEQUENCE [LARGE SCALE GENOMIC DNA]</scope>
    <source>
        <strain evidence="9 12">SEMIA 444</strain>
        <strain evidence="8 11">SEMIA 448</strain>
        <strain evidence="10 13">SEMIA 452</strain>
    </source>
</reference>
<feature type="transmembrane region" description="Helical" evidence="6">
    <location>
        <begin position="156"/>
        <end position="176"/>
    </location>
</feature>
<dbReference type="InterPro" id="IPR027469">
    <property type="entry name" value="Cation_efflux_TMD_sf"/>
</dbReference>
<dbReference type="Proteomes" id="UP000576087">
    <property type="component" value="Unassembled WGS sequence"/>
</dbReference>
<keyword evidence="5 6" id="KW-0472">Membrane</keyword>
<evidence type="ECO:0000256" key="6">
    <source>
        <dbReference type="SAM" id="Phobius"/>
    </source>
</evidence>
<comment type="subcellular location">
    <subcellularLocation>
        <location evidence="1">Membrane</location>
        <topology evidence="1">Multi-pass membrane protein</topology>
    </subcellularLocation>
</comment>
<gene>
    <name evidence="9" type="ORF">GGE31_004129</name>
    <name evidence="8" type="ORF">GGE33_004132</name>
    <name evidence="10" type="ORF">GGE35_004071</name>
</gene>
<proteinExistence type="predicted"/>
<dbReference type="Pfam" id="PF01545">
    <property type="entry name" value="Cation_efflux"/>
    <property type="match status" value="1"/>
</dbReference>
<feature type="transmembrane region" description="Helical" evidence="6">
    <location>
        <begin position="82"/>
        <end position="104"/>
    </location>
</feature>
<evidence type="ECO:0000256" key="1">
    <source>
        <dbReference type="ARBA" id="ARBA00004141"/>
    </source>
</evidence>
<feature type="transmembrane region" description="Helical" evidence="6">
    <location>
        <begin position="188"/>
        <end position="205"/>
    </location>
</feature>
<evidence type="ECO:0000313" key="9">
    <source>
        <dbReference type="EMBL" id="MBB4413601.1"/>
    </source>
</evidence>
<keyword evidence="2" id="KW-0813">Transport</keyword>
<protein>
    <submittedName>
        <fullName evidence="8">Putative Co/Zn/Cd cation transporter (Cation efflux family)</fullName>
    </submittedName>
</protein>
<dbReference type="GO" id="GO:0006882">
    <property type="term" value="P:intracellular zinc ion homeostasis"/>
    <property type="evidence" value="ECO:0007669"/>
    <property type="project" value="TreeGrafter"/>
</dbReference>
<dbReference type="GO" id="GO:0005886">
    <property type="term" value="C:plasma membrane"/>
    <property type="evidence" value="ECO:0007669"/>
    <property type="project" value="TreeGrafter"/>
</dbReference>
<dbReference type="GO" id="GO:0015093">
    <property type="term" value="F:ferrous iron transmembrane transporter activity"/>
    <property type="evidence" value="ECO:0007669"/>
    <property type="project" value="TreeGrafter"/>
</dbReference>
<accession>A0A7W6SC39</accession>
<dbReference type="PANTHER" id="PTHR43840">
    <property type="entry name" value="MITOCHONDRIAL METAL TRANSPORTER 1-RELATED"/>
    <property type="match status" value="1"/>
</dbReference>
<dbReference type="EMBL" id="JACIGW010000005">
    <property type="protein sequence ID" value="MBB4350367.1"/>
    <property type="molecule type" value="Genomic_DNA"/>
</dbReference>
<dbReference type="InterPro" id="IPR058533">
    <property type="entry name" value="Cation_efflux_TM"/>
</dbReference>
<organism evidence="8 11">
    <name type="scientific">Aliirhizobium cellulosilyticum</name>
    <dbReference type="NCBI Taxonomy" id="393664"/>
    <lineage>
        <taxon>Bacteria</taxon>
        <taxon>Pseudomonadati</taxon>
        <taxon>Pseudomonadota</taxon>
        <taxon>Alphaproteobacteria</taxon>
        <taxon>Hyphomicrobiales</taxon>
        <taxon>Rhizobiaceae</taxon>
        <taxon>Aliirhizobium</taxon>
    </lineage>
</organism>
<sequence length="306" mass="33032">MSEQSLLRLSIAVTALLAAFGITVGLVSGSFAIVFDGFYSLTDAFMTILALLVSRLIVTSAEPTAKGKLIDRFSVGFWHLEPMVLGLNGTLLMGAAVYAFISAVGSLLSGGRPIDFGPAVIFTIVTVTVSFAMWLFCRRANRALNSSFVALDSQAWAMTAALTSALLVAFAVGHAIEGTEFEWLSPYIDPGALALICLIIAPVPFSNVRQAVADILLVTPVELKQHVDAVAEAIVERHGFLSYRAYVARVGRGRQIELFFIAPSDWPPRHLSEWDAIRDEIGEAIGGEGPDRWLTIVFTGDPEWAD</sequence>